<comment type="similarity">
    <text evidence="1 4">Belongs to the glycosyl hydrolase 72 family.</text>
</comment>
<dbReference type="EMBL" id="CP115612">
    <property type="protein sequence ID" value="WBW74224.1"/>
    <property type="molecule type" value="Genomic_DNA"/>
</dbReference>
<sequence>MHFLHLALSLLTASSTAFALEPLTVKGRKFFQNDTQFYIKGVAYQPKVDAEFTTTIVDPLADAANKNCSGDAQLIRSLGANTIRVYSVNASLDHDKCMNAFKNESIYVFLDVANPSTGIDRTDPTWTSTGYDAYKQVVDVFSKYNNTAGFFAGNEVVNNASNVPSAAYVRSAVRDLKSYIKSKKYRSIPVGYAGADIPGIRNELAAYLTCNATKSPHDNVTEVDFLGYNNYEWCGQSDFYKSGYAARTNELQDITVPIFFSEFGCNIISPRVFSEVQTIYSKNMTDVWSGGIVYEFSEEVNGYGLVNITSDGERVKNTDFENLQKQWASINPEKVSKLSYNTTDISLPECPTRNETSWPVTSEAFPVTPNATFCEDAVKNLHCSVQGEAEGSKIGQVLGELCYYDQEACADISSDSYNGHYGKFTGCTGKQQLSLALDAYTKHHGDDACSWGGIGVLS</sequence>
<dbReference type="InterPro" id="IPR012946">
    <property type="entry name" value="X8"/>
</dbReference>
<reference evidence="6 7" key="1">
    <citation type="journal article" date="2023" name="G3 (Bethesda)">
        <title>A high-quality reference genome for the fission yeast Schizosaccharomyces osmophilus.</title>
        <authorList>
            <person name="Jia G.S."/>
            <person name="Zhang W.C."/>
            <person name="Liang Y."/>
            <person name="Liu X.H."/>
            <person name="Rhind N."/>
            <person name="Pidoux A."/>
            <person name="Brysch-Herzberg M."/>
            <person name="Du L.L."/>
        </authorList>
    </citation>
    <scope>NUCLEOTIDE SEQUENCE [LARGE SCALE GENOMIC DNA]</scope>
    <source>
        <strain evidence="6 7">CBS 15793</strain>
    </source>
</reference>
<feature type="signal peptide" evidence="4">
    <location>
        <begin position="1"/>
        <end position="19"/>
    </location>
</feature>
<dbReference type="Pfam" id="PF07983">
    <property type="entry name" value="X8"/>
    <property type="match status" value="1"/>
</dbReference>
<keyword evidence="4" id="KW-0336">GPI-anchor</keyword>
<dbReference type="Gene3D" id="3.20.20.80">
    <property type="entry name" value="Glycosidases"/>
    <property type="match status" value="1"/>
</dbReference>
<proteinExistence type="inferred from homology"/>
<dbReference type="GO" id="GO:0098552">
    <property type="term" value="C:side of membrane"/>
    <property type="evidence" value="ECO:0007669"/>
    <property type="project" value="UniProtKB-KW"/>
</dbReference>
<dbReference type="Gene3D" id="1.20.58.1040">
    <property type="match status" value="1"/>
</dbReference>
<keyword evidence="2 4" id="KW-0732">Signal</keyword>
<keyword evidence="3" id="KW-0325">Glycoprotein</keyword>
<keyword evidence="4" id="KW-0808">Transferase</keyword>
<feature type="domain" description="X8" evidence="5">
    <location>
        <begin position="381"/>
        <end position="458"/>
    </location>
</feature>
<dbReference type="GO" id="GO:0042124">
    <property type="term" value="F:1,3-beta-glucanosyltransferase activity"/>
    <property type="evidence" value="ECO:0007669"/>
    <property type="project" value="TreeGrafter"/>
</dbReference>
<dbReference type="GO" id="GO:0031505">
    <property type="term" value="P:fungal-type cell wall organization"/>
    <property type="evidence" value="ECO:0007669"/>
    <property type="project" value="TreeGrafter"/>
</dbReference>
<organism evidence="6 7">
    <name type="scientific">Schizosaccharomyces osmophilus</name>
    <dbReference type="NCBI Taxonomy" id="2545709"/>
    <lineage>
        <taxon>Eukaryota</taxon>
        <taxon>Fungi</taxon>
        <taxon>Dikarya</taxon>
        <taxon>Ascomycota</taxon>
        <taxon>Taphrinomycotina</taxon>
        <taxon>Schizosaccharomycetes</taxon>
        <taxon>Schizosaccharomycetales</taxon>
        <taxon>Schizosaccharomycetaceae</taxon>
        <taxon>Schizosaccharomyces</taxon>
    </lineage>
</organism>
<evidence type="ECO:0000256" key="1">
    <source>
        <dbReference type="ARBA" id="ARBA00007528"/>
    </source>
</evidence>
<keyword evidence="4" id="KW-0472">Membrane</keyword>
<evidence type="ECO:0000313" key="7">
    <source>
        <dbReference type="Proteomes" id="UP001212411"/>
    </source>
</evidence>
<dbReference type="PANTHER" id="PTHR31468">
    <property type="entry name" value="1,3-BETA-GLUCANOSYLTRANSFERASE GAS1"/>
    <property type="match status" value="1"/>
</dbReference>
<dbReference type="AlphaFoldDB" id="A0AAF0AXZ7"/>
<dbReference type="Proteomes" id="UP001212411">
    <property type="component" value="Chromosome 2"/>
</dbReference>
<dbReference type="GO" id="GO:0005886">
    <property type="term" value="C:plasma membrane"/>
    <property type="evidence" value="ECO:0007669"/>
    <property type="project" value="UniProtKB-SubCell"/>
</dbReference>
<dbReference type="RefSeq" id="XP_056038467.1">
    <property type="nucleotide sequence ID" value="XM_056181385.1"/>
</dbReference>
<accession>A0AAF0AXZ7</accession>
<dbReference type="GO" id="GO:0071970">
    <property type="term" value="P:fungal-type cell wall (1-&gt;3)-beta-D-glucan biosynthetic process"/>
    <property type="evidence" value="ECO:0007669"/>
    <property type="project" value="TreeGrafter"/>
</dbReference>
<dbReference type="SMART" id="SM00768">
    <property type="entry name" value="X8"/>
    <property type="match status" value="1"/>
</dbReference>
<dbReference type="KEGG" id="som:SOMG_02593"/>
<dbReference type="GeneID" id="80876074"/>
<dbReference type="SUPFAM" id="SSF51445">
    <property type="entry name" value="(Trans)glycosidases"/>
    <property type="match status" value="1"/>
</dbReference>
<protein>
    <recommendedName>
        <fullName evidence="4">1,3-beta-glucanosyltransferase</fullName>
        <ecNumber evidence="4">2.4.1.-</ecNumber>
    </recommendedName>
</protein>
<evidence type="ECO:0000256" key="2">
    <source>
        <dbReference type="ARBA" id="ARBA00022729"/>
    </source>
</evidence>
<dbReference type="Pfam" id="PF03198">
    <property type="entry name" value="Glyco_hydro_72"/>
    <property type="match status" value="1"/>
</dbReference>
<evidence type="ECO:0000256" key="4">
    <source>
        <dbReference type="RuleBase" id="RU361209"/>
    </source>
</evidence>
<comment type="function">
    <text evidence="4">Splits internally a 1,3-beta-glucan molecule and transfers the newly generated reducing end (the donor) to the non-reducing end of another 1,3-beta-glucan molecule (the acceptor) forming a 1,3-beta linkage, resulting in the elongation of 1,3-beta-glucan chains in the cell wall.</text>
</comment>
<evidence type="ECO:0000259" key="5">
    <source>
        <dbReference type="SMART" id="SM00768"/>
    </source>
</evidence>
<dbReference type="EC" id="2.4.1.-" evidence="4"/>
<keyword evidence="4" id="KW-0449">Lipoprotein</keyword>
<feature type="chain" id="PRO_5041775268" description="1,3-beta-glucanosyltransferase" evidence="4">
    <location>
        <begin position="20"/>
        <end position="458"/>
    </location>
</feature>
<name>A0AAF0AXZ7_9SCHI</name>
<dbReference type="InterPro" id="IPR004886">
    <property type="entry name" value="Glucanosyltransferase"/>
</dbReference>
<evidence type="ECO:0000256" key="3">
    <source>
        <dbReference type="ARBA" id="ARBA00023180"/>
    </source>
</evidence>
<dbReference type="InterPro" id="IPR017853">
    <property type="entry name" value="GH"/>
</dbReference>
<keyword evidence="7" id="KW-1185">Reference proteome</keyword>
<comment type="subcellular location">
    <subcellularLocation>
        <location evidence="4">Cell membrane</location>
        <topology evidence="4">Lipid-anchor</topology>
        <topology evidence="4">GPI-anchor</topology>
    </subcellularLocation>
</comment>
<gene>
    <name evidence="6" type="primary">gas2</name>
    <name evidence="6" type="ORF">SOMG_02593</name>
</gene>
<dbReference type="PANTHER" id="PTHR31468:SF8">
    <property type="entry name" value="1,3-BETA-GLUCANOSYLTRANSFERASE GAS2"/>
    <property type="match status" value="1"/>
</dbReference>
<evidence type="ECO:0000313" key="6">
    <source>
        <dbReference type="EMBL" id="WBW74224.1"/>
    </source>
</evidence>